<protein>
    <submittedName>
        <fullName evidence="9">PTS sugar transporter subunit IIB</fullName>
    </submittedName>
</protein>
<evidence type="ECO:0000256" key="5">
    <source>
        <dbReference type="ARBA" id="ARBA00022683"/>
    </source>
</evidence>
<keyword evidence="4" id="KW-0808">Transferase</keyword>
<evidence type="ECO:0000256" key="3">
    <source>
        <dbReference type="ARBA" id="ARBA00022597"/>
    </source>
</evidence>
<keyword evidence="10" id="KW-1185">Reference proteome</keyword>
<evidence type="ECO:0000256" key="6">
    <source>
        <dbReference type="ARBA" id="ARBA00022777"/>
    </source>
</evidence>
<dbReference type="Proteomes" id="UP001194273">
    <property type="component" value="Unassembled WGS sequence"/>
</dbReference>
<dbReference type="SUPFAM" id="SSF52794">
    <property type="entry name" value="PTS system IIB component-like"/>
    <property type="match status" value="1"/>
</dbReference>
<keyword evidence="3 9" id="KW-0762">Sugar transport</keyword>
<feature type="modified residue" description="Phosphocysteine; by EIIA" evidence="7">
    <location>
        <position position="9"/>
    </location>
</feature>
<evidence type="ECO:0000313" key="9">
    <source>
        <dbReference type="EMBL" id="MBE5023844.1"/>
    </source>
</evidence>
<keyword evidence="2" id="KW-0597">Phosphoprotein</keyword>
<dbReference type="PANTHER" id="PTHR34581">
    <property type="entry name" value="PTS SYSTEM N,N'-DIACETYLCHITOBIOSE-SPECIFIC EIIB COMPONENT"/>
    <property type="match status" value="1"/>
</dbReference>
<accession>A0ABR9QS17</accession>
<dbReference type="Pfam" id="PF02302">
    <property type="entry name" value="PTS_IIB"/>
    <property type="match status" value="1"/>
</dbReference>
<keyword evidence="1" id="KW-0813">Transport</keyword>
<comment type="caution">
    <text evidence="9">The sequence shown here is derived from an EMBL/GenBank/DDBJ whole genome shotgun (WGS) entry which is preliminary data.</text>
</comment>
<dbReference type="RefSeq" id="WP_193529252.1">
    <property type="nucleotide sequence ID" value="NZ_JADCJZ010000001.1"/>
</dbReference>
<keyword evidence="6" id="KW-0418">Kinase</keyword>
<evidence type="ECO:0000256" key="1">
    <source>
        <dbReference type="ARBA" id="ARBA00022448"/>
    </source>
</evidence>
<evidence type="ECO:0000313" key="10">
    <source>
        <dbReference type="Proteomes" id="UP001194273"/>
    </source>
</evidence>
<organism evidence="9 10">
    <name type="scientific">Thermophilibacter gallinarum</name>
    <dbReference type="NCBI Taxonomy" id="2779357"/>
    <lineage>
        <taxon>Bacteria</taxon>
        <taxon>Bacillati</taxon>
        <taxon>Actinomycetota</taxon>
        <taxon>Coriobacteriia</taxon>
        <taxon>Coriobacteriales</taxon>
        <taxon>Atopobiaceae</taxon>
        <taxon>Thermophilibacter</taxon>
    </lineage>
</organism>
<dbReference type="PROSITE" id="PS51100">
    <property type="entry name" value="PTS_EIIB_TYPE_3"/>
    <property type="match status" value="1"/>
</dbReference>
<name>A0ABR9QS17_9ACTN</name>
<evidence type="ECO:0000256" key="7">
    <source>
        <dbReference type="PROSITE-ProRule" id="PRU00423"/>
    </source>
</evidence>
<dbReference type="InterPro" id="IPR036095">
    <property type="entry name" value="PTS_EIIB-like_sf"/>
</dbReference>
<dbReference type="PANTHER" id="PTHR34581:SF2">
    <property type="entry name" value="PTS SYSTEM N,N'-DIACETYLCHITOBIOSE-SPECIFIC EIIB COMPONENT"/>
    <property type="match status" value="1"/>
</dbReference>
<dbReference type="Gene3D" id="3.40.50.2300">
    <property type="match status" value="1"/>
</dbReference>
<gene>
    <name evidence="9" type="ORF">INF26_03120</name>
</gene>
<sequence>MERNILLCCGAGMSSGFLASSTEKAAIETGLDYNVSAKSQSVALEEMPDFDAVLLGPHFANSVDEFEEVREDTGCDTIIAVIPREIYGNVDGKALLGFIKELLGD</sequence>
<keyword evidence="5" id="KW-0598">Phosphotransferase system</keyword>
<dbReference type="InterPro" id="IPR003501">
    <property type="entry name" value="PTS_EIIB_2/3"/>
</dbReference>
<dbReference type="InterPro" id="IPR013012">
    <property type="entry name" value="PTS_EIIB_3"/>
</dbReference>
<evidence type="ECO:0000256" key="4">
    <source>
        <dbReference type="ARBA" id="ARBA00022679"/>
    </source>
</evidence>
<evidence type="ECO:0000256" key="2">
    <source>
        <dbReference type="ARBA" id="ARBA00022553"/>
    </source>
</evidence>
<reference evidence="9 10" key="1">
    <citation type="submission" date="2020-10" db="EMBL/GenBank/DDBJ databases">
        <title>ChiBAC.</title>
        <authorList>
            <person name="Zenner C."/>
            <person name="Hitch T.C.A."/>
            <person name="Clavel T."/>
        </authorList>
    </citation>
    <scope>NUCLEOTIDE SEQUENCE [LARGE SCALE GENOMIC DNA]</scope>
    <source>
        <strain evidence="9 10">DSM 107455</strain>
    </source>
</reference>
<proteinExistence type="predicted"/>
<feature type="domain" description="PTS EIIB type-3" evidence="8">
    <location>
        <begin position="2"/>
        <end position="105"/>
    </location>
</feature>
<dbReference type="EMBL" id="JADCJZ010000001">
    <property type="protein sequence ID" value="MBE5023844.1"/>
    <property type="molecule type" value="Genomic_DNA"/>
</dbReference>
<evidence type="ECO:0000259" key="8">
    <source>
        <dbReference type="PROSITE" id="PS51100"/>
    </source>
</evidence>
<dbReference type="InterPro" id="IPR051819">
    <property type="entry name" value="PTS_sugar-specific_EIIB"/>
</dbReference>